<evidence type="ECO:0000313" key="3">
    <source>
        <dbReference type="Proteomes" id="UP000003330"/>
    </source>
</evidence>
<dbReference type="Proteomes" id="UP000003330">
    <property type="component" value="Unassembled WGS sequence"/>
</dbReference>
<dbReference type="InterPro" id="IPR043131">
    <property type="entry name" value="BCAT-like_N"/>
</dbReference>
<dbReference type="Pfam" id="PF01063">
    <property type="entry name" value="Aminotran_4"/>
    <property type="match status" value="1"/>
</dbReference>
<name>G5JZM3_9STRE</name>
<dbReference type="Gene3D" id="3.30.470.10">
    <property type="match status" value="1"/>
</dbReference>
<dbReference type="InterPro" id="IPR015890">
    <property type="entry name" value="Chorismate_C"/>
</dbReference>
<keyword evidence="2" id="KW-0032">Aminotransferase</keyword>
<dbReference type="NCBIfam" id="TIGR00553">
    <property type="entry name" value="pabB"/>
    <property type="match status" value="1"/>
</dbReference>
<dbReference type="EMBL" id="AEUX02000001">
    <property type="protein sequence ID" value="EHI70703.1"/>
    <property type="molecule type" value="Genomic_DNA"/>
</dbReference>
<dbReference type="OrthoDB" id="9803598at2"/>
<evidence type="ECO:0000259" key="1">
    <source>
        <dbReference type="Pfam" id="PF00425"/>
    </source>
</evidence>
<dbReference type="GO" id="GO:0000162">
    <property type="term" value="P:L-tryptophan biosynthetic process"/>
    <property type="evidence" value="ECO:0007669"/>
    <property type="project" value="TreeGrafter"/>
</dbReference>
<accession>G5JZM3</accession>
<dbReference type="InterPro" id="IPR005801">
    <property type="entry name" value="ADC_synthase"/>
</dbReference>
<dbReference type="SUPFAM" id="SSF56752">
    <property type="entry name" value="D-aminoacid aminotransferase-like PLP-dependent enzymes"/>
    <property type="match status" value="1"/>
</dbReference>
<comment type="caution">
    <text evidence="2">The sequence shown here is derived from an EMBL/GenBank/DDBJ whole genome shotgun (WGS) entry which is preliminary data.</text>
</comment>
<proteinExistence type="predicted"/>
<protein>
    <submittedName>
        <fullName evidence="2">Aminodeoxychorismate synthase, component I</fullName>
        <ecNumber evidence="2">2.6.1.85</ecNumber>
    </submittedName>
</protein>
<dbReference type="GO" id="GO:0046820">
    <property type="term" value="F:4-amino-4-deoxychorismate synthase activity"/>
    <property type="evidence" value="ECO:0007669"/>
    <property type="project" value="UniProtKB-EC"/>
</dbReference>
<dbReference type="PANTHER" id="PTHR11236">
    <property type="entry name" value="AMINOBENZOATE/ANTHRANILATE SYNTHASE"/>
    <property type="match status" value="1"/>
</dbReference>
<dbReference type="InterPro" id="IPR043132">
    <property type="entry name" value="BCAT-like_C"/>
</dbReference>
<reference evidence="2 3" key="1">
    <citation type="journal article" date="2014" name="Int. J. Syst. Evol. Microbiol.">
        <title>Phylogenomics and the dynamic genome evolution of the genus Streptococcus.</title>
        <authorList>
            <consortium name="The Broad Institute Genome Sequencing Platform"/>
            <person name="Richards V.P."/>
            <person name="Palmer S.R."/>
            <person name="Pavinski Bitar P.D."/>
            <person name="Qin X."/>
            <person name="Weinstock G.M."/>
            <person name="Highlander S.K."/>
            <person name="Town C.D."/>
            <person name="Burne R.A."/>
            <person name="Stanhope M.J."/>
        </authorList>
    </citation>
    <scope>NUCLEOTIDE SEQUENCE [LARGE SCALE GENOMIC DNA]</scope>
    <source>
        <strain evidence="2 3">707-05</strain>
    </source>
</reference>
<dbReference type="PRINTS" id="PR00095">
    <property type="entry name" value="ANTSNTHASEI"/>
</dbReference>
<evidence type="ECO:0000313" key="2">
    <source>
        <dbReference type="EMBL" id="EHI70703.1"/>
    </source>
</evidence>
<feature type="domain" description="Chorismate-utilising enzyme C-terminal" evidence="1">
    <location>
        <begin position="111"/>
        <end position="365"/>
    </location>
</feature>
<dbReference type="eggNOG" id="COG0147">
    <property type="taxonomic scope" value="Bacteria"/>
</dbReference>
<organism evidence="2 3">
    <name type="scientific">Streptococcus ictaluri 707-05</name>
    <dbReference type="NCBI Taxonomy" id="764299"/>
    <lineage>
        <taxon>Bacteria</taxon>
        <taxon>Bacillati</taxon>
        <taxon>Bacillota</taxon>
        <taxon>Bacilli</taxon>
        <taxon>Lactobacillales</taxon>
        <taxon>Streptococcaceae</taxon>
        <taxon>Streptococcus</taxon>
    </lineage>
</organism>
<dbReference type="InterPro" id="IPR005802">
    <property type="entry name" value="ADC_synth_comp_1"/>
</dbReference>
<dbReference type="EC" id="2.6.1.85" evidence="2"/>
<keyword evidence="3" id="KW-1185">Reference proteome</keyword>
<dbReference type="Gene3D" id="3.20.10.10">
    <property type="entry name" value="D-amino Acid Aminotransferase, subunit A, domain 2"/>
    <property type="match status" value="1"/>
</dbReference>
<sequence length="577" mass="65428">MHKKTIIDFKELGRRYLFQSPIKELVANSIDQVGQVIEAVNYYQDLGYYVVGYLSYEAASYFDANLETHHHPLGKEYFAYFTVHETCQIEALPSTYDSIVIPKNWVSQTQKEVYQKAIETIHAQMRQGNTYQVNYTIQLQQDLTANDSLAIYNKLVIDQGAGYNAYIAHDDFAVISASPELFFKQEGRQLTTRPMKGTTKRGVNLEADQAEHDWLQSDAKNRSENMMIVDLLRNDMGKICQTGSVSVTQLCQLEQYSTVWQMTSTIVGDLKDHCHLKDILRALFPCGSITGAPKVSTMSIIKRLEPKPRGVYCGSIGICLPDGRRLFNVPIRTIQLSHNKATYGVGGGITWESQWQAEFAEIEQKSSVLYRKKTAFTLNTTAKIDNQAMLYGNEHVKRLKESAHYFDFPYNEAALTSQIKSYLQGKDKASYRLSIALTKEGEFLLSDQPLKPLSKSFLKAKLVRQNKKVETESFTYFKTSHRPHIDPKAYEQIFVNANEELLETSIANLIVKIDGKLYTPPTSLGILPGIYRQDLLNKGLLEEKRLTISDLKKAEAIYGGNAVRGLYQLTLDDFSIS</sequence>
<dbReference type="AlphaFoldDB" id="G5JZM3"/>
<gene>
    <name evidence="2" type="primary">pabB</name>
    <name evidence="2" type="ORF">STRIC_0736</name>
</gene>
<dbReference type="PANTHER" id="PTHR11236:SF50">
    <property type="entry name" value="AMINODEOXYCHORISMATE SYNTHASE COMPONENT 1"/>
    <property type="match status" value="1"/>
</dbReference>
<dbReference type="Gene3D" id="3.60.120.10">
    <property type="entry name" value="Anthranilate synthase"/>
    <property type="match status" value="1"/>
</dbReference>
<dbReference type="InterPro" id="IPR019999">
    <property type="entry name" value="Anth_synth_I-like"/>
</dbReference>
<keyword evidence="2" id="KW-0808">Transferase</keyword>
<dbReference type="STRING" id="764299.STRIC_0736"/>
<dbReference type="SUPFAM" id="SSF56322">
    <property type="entry name" value="ADC synthase"/>
    <property type="match status" value="1"/>
</dbReference>
<dbReference type="InterPro" id="IPR001544">
    <property type="entry name" value="Aminotrans_IV"/>
</dbReference>
<dbReference type="eggNOG" id="COG0115">
    <property type="taxonomic scope" value="Bacteria"/>
</dbReference>
<dbReference type="GO" id="GO:0009396">
    <property type="term" value="P:folic acid-containing compound biosynthetic process"/>
    <property type="evidence" value="ECO:0007669"/>
    <property type="project" value="InterPro"/>
</dbReference>
<dbReference type="Pfam" id="PF00425">
    <property type="entry name" value="Chorismate_bind"/>
    <property type="match status" value="1"/>
</dbReference>
<dbReference type="InterPro" id="IPR036038">
    <property type="entry name" value="Aminotransferase-like"/>
</dbReference>
<dbReference type="RefSeq" id="WP_008086931.1">
    <property type="nucleotide sequence ID" value="NZ_AEUX02000001.1"/>
</dbReference>